<gene>
    <name evidence="1" type="ORF">BKA67DRAFT_550746</name>
</gene>
<reference evidence="1" key="1">
    <citation type="journal article" date="2021" name="Nat. Commun.">
        <title>Genetic determinants of endophytism in the Arabidopsis root mycobiome.</title>
        <authorList>
            <person name="Mesny F."/>
            <person name="Miyauchi S."/>
            <person name="Thiergart T."/>
            <person name="Pickel B."/>
            <person name="Atanasova L."/>
            <person name="Karlsson M."/>
            <person name="Huettel B."/>
            <person name="Barry K.W."/>
            <person name="Haridas S."/>
            <person name="Chen C."/>
            <person name="Bauer D."/>
            <person name="Andreopoulos W."/>
            <person name="Pangilinan J."/>
            <person name="LaButti K."/>
            <person name="Riley R."/>
            <person name="Lipzen A."/>
            <person name="Clum A."/>
            <person name="Drula E."/>
            <person name="Henrissat B."/>
            <person name="Kohler A."/>
            <person name="Grigoriev I.V."/>
            <person name="Martin F.M."/>
            <person name="Hacquard S."/>
        </authorList>
    </citation>
    <scope>NUCLEOTIDE SEQUENCE</scope>
    <source>
        <strain evidence="1">MPI-SDFR-AT-0073</strain>
    </source>
</reference>
<name>A0A9P9A4L9_9PEZI</name>
<organism evidence="1 2">
    <name type="scientific">Truncatella angustata</name>
    <dbReference type="NCBI Taxonomy" id="152316"/>
    <lineage>
        <taxon>Eukaryota</taxon>
        <taxon>Fungi</taxon>
        <taxon>Dikarya</taxon>
        <taxon>Ascomycota</taxon>
        <taxon>Pezizomycotina</taxon>
        <taxon>Sordariomycetes</taxon>
        <taxon>Xylariomycetidae</taxon>
        <taxon>Amphisphaeriales</taxon>
        <taxon>Sporocadaceae</taxon>
        <taxon>Truncatella</taxon>
    </lineage>
</organism>
<dbReference type="RefSeq" id="XP_045965424.1">
    <property type="nucleotide sequence ID" value="XM_046101683.1"/>
</dbReference>
<sequence>MPLRQLKRSEEQGCPVKLIVCIGGFACSPSSRNFLSRRRAEHEQQSGNTLYFTIAKNTEEQLCRLRNYAQSFIRIIRHCATSGRHAWRPSEGFSRCNDGVLTHELEGDWDEYAKANKKLMKTSKSTGERWV</sequence>
<dbReference type="GeneID" id="70130575"/>
<keyword evidence="2" id="KW-1185">Reference proteome</keyword>
<evidence type="ECO:0000313" key="1">
    <source>
        <dbReference type="EMBL" id="KAH6661293.1"/>
    </source>
</evidence>
<comment type="caution">
    <text evidence="1">The sequence shown here is derived from an EMBL/GenBank/DDBJ whole genome shotgun (WGS) entry which is preliminary data.</text>
</comment>
<protein>
    <submittedName>
        <fullName evidence="1">Uncharacterized protein</fullName>
    </submittedName>
</protein>
<proteinExistence type="predicted"/>
<dbReference type="EMBL" id="JAGPXC010000001">
    <property type="protein sequence ID" value="KAH6661293.1"/>
    <property type="molecule type" value="Genomic_DNA"/>
</dbReference>
<dbReference type="AlphaFoldDB" id="A0A9P9A4L9"/>
<evidence type="ECO:0000313" key="2">
    <source>
        <dbReference type="Proteomes" id="UP000758603"/>
    </source>
</evidence>
<accession>A0A9P9A4L9</accession>
<dbReference type="Proteomes" id="UP000758603">
    <property type="component" value="Unassembled WGS sequence"/>
</dbReference>